<dbReference type="InterPro" id="IPR023696">
    <property type="entry name" value="Ureohydrolase_dom_sf"/>
</dbReference>
<proteinExistence type="inferred from homology"/>
<evidence type="ECO:0000256" key="3">
    <source>
        <dbReference type="ARBA" id="ARBA00022723"/>
    </source>
</evidence>
<dbReference type="Gene3D" id="3.40.800.20">
    <property type="entry name" value="Histone deacetylase domain"/>
    <property type="match status" value="1"/>
</dbReference>
<organism evidence="7">
    <name type="scientific">Odontella aurita</name>
    <dbReference type="NCBI Taxonomy" id="265563"/>
    <lineage>
        <taxon>Eukaryota</taxon>
        <taxon>Sar</taxon>
        <taxon>Stramenopiles</taxon>
        <taxon>Ochrophyta</taxon>
        <taxon>Bacillariophyta</taxon>
        <taxon>Mediophyceae</taxon>
        <taxon>Biddulphiophycidae</taxon>
        <taxon>Eupodiscales</taxon>
        <taxon>Odontellaceae</taxon>
        <taxon>Odontella</taxon>
    </lineage>
</organism>
<sequence>MSSGWKALVVVSRPRDRPPLCSGWGSIPLQPSEEEIGSDNCDSHNKPRLRRCLLLAALSERSDVAAFSPPTQPDIDLALYQSVHSAGLLGFLATAWKDWEDLGESGRDLNCCIPVLGTEGDGPPVPPLIPCHAPLPRTSHERPSRNVMGKLGYYCTDQCTPIVSSLLEELCWDGAVVREAVLRAIAGDCRAAFALTTHPGHHSAKDSFGGYCYVNHAAMAARLFQGEISAKSGVEATSSMVPIPRVAILDVDYHCGNGTSSIFYSDPSVLVVSIHCDPDYDYPFNSGFADQVGAEGAKGSTLNLPLPPGTTWENDYKGALERGLAAIDKFGAEALIVSLGLDTCVGDKIAVRRAGFKLSCDTNDYINMGKTIAAGIGVSIPTVFIQEGGYKMDVVARAASDVVIGFVGK</sequence>
<dbReference type="GO" id="GO:0016787">
    <property type="term" value="F:hydrolase activity"/>
    <property type="evidence" value="ECO:0007669"/>
    <property type="project" value="UniProtKB-KW"/>
</dbReference>
<dbReference type="AlphaFoldDB" id="A0A7S4M3Y0"/>
<evidence type="ECO:0000256" key="2">
    <source>
        <dbReference type="ARBA" id="ARBA00005947"/>
    </source>
</evidence>
<feature type="domain" description="Histone deacetylase" evidence="6">
    <location>
        <begin position="135"/>
        <end position="403"/>
    </location>
</feature>
<dbReference type="PANTHER" id="PTHR10625">
    <property type="entry name" value="HISTONE DEACETYLASE HDAC1-RELATED"/>
    <property type="match status" value="1"/>
</dbReference>
<comment type="similarity">
    <text evidence="2">Belongs to the histone deacetylase family.</text>
</comment>
<name>A0A7S4M3Y0_9STRA</name>
<dbReference type="GO" id="GO:0046872">
    <property type="term" value="F:metal ion binding"/>
    <property type="evidence" value="ECO:0007669"/>
    <property type="project" value="UniProtKB-KW"/>
</dbReference>
<dbReference type="InterPro" id="IPR023801">
    <property type="entry name" value="His_deacetylse_dom"/>
</dbReference>
<reference evidence="7" key="1">
    <citation type="submission" date="2021-01" db="EMBL/GenBank/DDBJ databases">
        <authorList>
            <person name="Corre E."/>
            <person name="Pelletier E."/>
            <person name="Niang G."/>
            <person name="Scheremetjew M."/>
            <person name="Finn R."/>
            <person name="Kale V."/>
            <person name="Holt S."/>
            <person name="Cochrane G."/>
            <person name="Meng A."/>
            <person name="Brown T."/>
            <person name="Cohen L."/>
        </authorList>
    </citation>
    <scope>NUCLEOTIDE SEQUENCE</scope>
    <source>
        <strain evidence="7">Isolate 1302-5</strain>
    </source>
</reference>
<dbReference type="GO" id="GO:0004407">
    <property type="term" value="F:histone deacetylase activity"/>
    <property type="evidence" value="ECO:0007669"/>
    <property type="project" value="TreeGrafter"/>
</dbReference>
<evidence type="ECO:0000259" key="6">
    <source>
        <dbReference type="Pfam" id="PF00850"/>
    </source>
</evidence>
<dbReference type="GO" id="GO:0040029">
    <property type="term" value="P:epigenetic regulation of gene expression"/>
    <property type="evidence" value="ECO:0007669"/>
    <property type="project" value="TreeGrafter"/>
</dbReference>
<evidence type="ECO:0000256" key="4">
    <source>
        <dbReference type="ARBA" id="ARBA00022801"/>
    </source>
</evidence>
<dbReference type="PANTHER" id="PTHR10625:SF17">
    <property type="entry name" value="HISTONE DEACETYLASE 8"/>
    <property type="match status" value="1"/>
</dbReference>
<dbReference type="EMBL" id="HBKQ01000367">
    <property type="protein sequence ID" value="CAE2199874.1"/>
    <property type="molecule type" value="Transcribed_RNA"/>
</dbReference>
<accession>A0A7S4M3Y0</accession>
<evidence type="ECO:0000256" key="5">
    <source>
        <dbReference type="ARBA" id="ARBA00022833"/>
    </source>
</evidence>
<gene>
    <name evidence="7" type="ORF">OAUR00152_LOCUS246</name>
</gene>
<protein>
    <recommendedName>
        <fullName evidence="6">Histone deacetylase domain-containing protein</fullName>
    </recommendedName>
</protein>
<evidence type="ECO:0000256" key="1">
    <source>
        <dbReference type="ARBA" id="ARBA00001947"/>
    </source>
</evidence>
<keyword evidence="4" id="KW-0378">Hydrolase</keyword>
<dbReference type="InterPro" id="IPR037138">
    <property type="entry name" value="His_deacetylse_dom_sf"/>
</dbReference>
<comment type="cofactor">
    <cofactor evidence="1">
        <name>Zn(2+)</name>
        <dbReference type="ChEBI" id="CHEBI:29105"/>
    </cofactor>
</comment>
<evidence type="ECO:0000313" key="7">
    <source>
        <dbReference type="EMBL" id="CAE2199874.1"/>
    </source>
</evidence>
<dbReference type="Pfam" id="PF00850">
    <property type="entry name" value="Hist_deacetyl"/>
    <property type="match status" value="1"/>
</dbReference>
<keyword evidence="5" id="KW-0862">Zinc</keyword>
<keyword evidence="3" id="KW-0479">Metal-binding</keyword>
<dbReference type="SUPFAM" id="SSF52768">
    <property type="entry name" value="Arginase/deacetylase"/>
    <property type="match status" value="1"/>
</dbReference>